<dbReference type="Proteomes" id="UP000559653">
    <property type="component" value="Unassembled WGS sequence"/>
</dbReference>
<sequence length="385" mass="41757">MIYLDNAASTQIHGEVLDAMLPYLKEQFGNPSSIHRYGRLGQKAIGKARKEVAKLINAEPSEILFTSGGTESNNTALRGIGKKNPNSRIITSLIEHDAILEPCKNLEKDGFDVVYLPVDKFGLVDPATLENNLNENTSLVSIMFGNNEVGTIEPISEIAKICRKRNIIFHTDAVQAVGKIPIDVKELGIDLLSMSSHKINGPKGVGALYVKNGISIDPIILGGGQEKGLRSGTENVANIVGFGKACEIARLNLVNNISKMTELRNHLSNKILKEISSVTLNGDPDKRLPNNVHLTFLGVNGEDLLIKLDENGVAASTGSACSVHIQKASHVLQAMGFSHEQITGSLRLTVGISNTIEEMDETVKILKTVVEELRAVSPFKEKYSF</sequence>
<evidence type="ECO:0000313" key="1">
    <source>
        <dbReference type="EMBL" id="MBA4452364.1"/>
    </source>
</evidence>
<accession>A0AC60VXW4</accession>
<dbReference type="EMBL" id="JACEMZ010000020">
    <property type="protein sequence ID" value="MBA4452364.1"/>
    <property type="molecule type" value="Genomic_DNA"/>
</dbReference>
<name>A0AC60VXW4_9ARCH</name>
<reference evidence="1 2" key="1">
    <citation type="journal article" date="2020" name="Appl. Environ. Microbiol.">
        <title>Genomic Characteristics of a Novel Species of Ammonia-Oxidizing Archaea from the Jiulong River Estuary.</title>
        <authorList>
            <person name="Zou D."/>
            <person name="Wan R."/>
            <person name="Han L."/>
            <person name="Xu M.N."/>
            <person name="Liu Y."/>
            <person name="Liu H."/>
            <person name="Kao S.J."/>
            <person name="Li M."/>
        </authorList>
    </citation>
    <scope>NUCLEOTIDE SEQUENCE [LARGE SCALE GENOMIC DNA]</scope>
    <source>
        <strain evidence="1">W1bin1</strain>
    </source>
</reference>
<proteinExistence type="predicted"/>
<evidence type="ECO:0000313" key="2">
    <source>
        <dbReference type="Proteomes" id="UP000559653"/>
    </source>
</evidence>
<protein>
    <submittedName>
        <fullName evidence="1">Cysteine desulfurase</fullName>
    </submittedName>
</protein>
<comment type="caution">
    <text evidence="1">The sequence shown here is derived from an EMBL/GenBank/DDBJ whole genome shotgun (WGS) entry which is preliminary data.</text>
</comment>
<gene>
    <name evidence="1" type="ORF">H2B03_04220</name>
</gene>
<organism evidence="1 2">
    <name type="scientific">Candidatus Nitrosomaritimum aestuariumsis</name>
    <dbReference type="NCBI Taxonomy" id="3342354"/>
    <lineage>
        <taxon>Archaea</taxon>
        <taxon>Nitrososphaerota</taxon>
        <taxon>Nitrososphaeria</taxon>
        <taxon>Nitrosopumilales</taxon>
        <taxon>Nitrosopumilaceae</taxon>
        <taxon>Candidatus Nitrosomaritimum</taxon>
    </lineage>
</organism>